<dbReference type="InterPro" id="IPR013730">
    <property type="entry name" value="Fyv7/TAP26"/>
</dbReference>
<evidence type="ECO:0000313" key="3">
    <source>
        <dbReference type="RefSeq" id="XP_017021000.1"/>
    </source>
</evidence>
<dbReference type="RefSeq" id="XP_070142463.1">
    <property type="nucleotide sequence ID" value="XM_070286362.1"/>
</dbReference>
<dbReference type="AlphaFoldDB" id="A0A6P4IB55"/>
<name>A0A6P4IB55_DROKI</name>
<proteinExistence type="predicted"/>
<organism evidence="2 3">
    <name type="scientific">Drosophila kikkawai</name>
    <name type="common">Fruit fly</name>
    <dbReference type="NCBI Taxonomy" id="30033"/>
    <lineage>
        <taxon>Eukaryota</taxon>
        <taxon>Metazoa</taxon>
        <taxon>Ecdysozoa</taxon>
        <taxon>Arthropoda</taxon>
        <taxon>Hexapoda</taxon>
        <taxon>Insecta</taxon>
        <taxon>Pterygota</taxon>
        <taxon>Neoptera</taxon>
        <taxon>Endopterygota</taxon>
        <taxon>Diptera</taxon>
        <taxon>Brachycera</taxon>
        <taxon>Muscomorpha</taxon>
        <taxon>Ephydroidea</taxon>
        <taxon>Drosophilidae</taxon>
        <taxon>Drosophila</taxon>
        <taxon>Sophophora</taxon>
    </lineage>
</organism>
<feature type="compositionally biased region" description="Basic residues" evidence="1">
    <location>
        <begin position="13"/>
        <end position="44"/>
    </location>
</feature>
<sequence>MAPARGSQSQGKPGRKPAKGPGKVAHKQKPNFKSKNQPKPKANKPNKPEIRRNKRNEKIAQERAEQEKVRAERDARVKAYKKQRLEKTKAISKKTQRGQPLMKDRMQLLLKQIEEMKRR</sequence>
<feature type="region of interest" description="Disordered" evidence="1">
    <location>
        <begin position="1"/>
        <end position="105"/>
    </location>
</feature>
<accession>A0A6P4IB55</accession>
<dbReference type="OMA" id="TQWQKPN"/>
<dbReference type="Pfam" id="PF08524">
    <property type="entry name" value="rRNA_processing"/>
    <property type="match status" value="1"/>
</dbReference>
<protein>
    <submittedName>
        <fullName evidence="3 4">Thyroid transcription factor 1-associated protein 26</fullName>
    </submittedName>
</protein>
<evidence type="ECO:0000313" key="4">
    <source>
        <dbReference type="RefSeq" id="XP_070142463.1"/>
    </source>
</evidence>
<evidence type="ECO:0000313" key="2">
    <source>
        <dbReference type="Proteomes" id="UP001652661"/>
    </source>
</evidence>
<dbReference type="PRINTS" id="PR01854">
    <property type="entry name" value="BR22PROTEIN"/>
</dbReference>
<dbReference type="Proteomes" id="UP001652661">
    <property type="component" value="Chromosome 3R"/>
</dbReference>
<gene>
    <name evidence="3 4" type="primary">LOC108073745</name>
</gene>
<reference evidence="3" key="1">
    <citation type="submission" date="2025-04" db="UniProtKB">
        <authorList>
            <consortium name="RefSeq"/>
        </authorList>
    </citation>
    <scope>IDENTIFICATION</scope>
    <source>
        <strain evidence="4">14028-0561.14</strain>
        <tissue evidence="4">Whole fly</tissue>
    </source>
</reference>
<feature type="compositionally biased region" description="Basic and acidic residues" evidence="1">
    <location>
        <begin position="46"/>
        <end position="89"/>
    </location>
</feature>
<dbReference type="RefSeq" id="XP_017021000.1">
    <property type="nucleotide sequence ID" value="XM_017165511.1"/>
</dbReference>
<dbReference type="GeneID" id="108073745"/>
<evidence type="ECO:0000256" key="1">
    <source>
        <dbReference type="SAM" id="MobiDB-lite"/>
    </source>
</evidence>
<dbReference type="OrthoDB" id="5377144at2759"/>
<feature type="compositionally biased region" description="Polar residues" evidence="1">
    <location>
        <begin position="1"/>
        <end position="10"/>
    </location>
</feature>
<keyword evidence="2" id="KW-1185">Reference proteome</keyword>